<keyword evidence="3" id="KW-1185">Reference proteome</keyword>
<evidence type="ECO:0000313" key="2">
    <source>
        <dbReference type="EMBL" id="CAI2360280.1"/>
    </source>
</evidence>
<evidence type="ECO:0000259" key="1">
    <source>
        <dbReference type="Pfam" id="PF16213"/>
    </source>
</evidence>
<gene>
    <name evidence="2" type="ORF">ECRASSUSDP1_LOCUS1580</name>
</gene>
<accession>A0AAD1U1K0</accession>
<dbReference type="Pfam" id="PF16213">
    <property type="entry name" value="DCB"/>
    <property type="match status" value="1"/>
</dbReference>
<dbReference type="InterPro" id="IPR032629">
    <property type="entry name" value="DCB_dom"/>
</dbReference>
<dbReference type="EMBL" id="CAMPGE010001488">
    <property type="protein sequence ID" value="CAI2360280.1"/>
    <property type="molecule type" value="Genomic_DNA"/>
</dbReference>
<evidence type="ECO:0000313" key="3">
    <source>
        <dbReference type="Proteomes" id="UP001295684"/>
    </source>
</evidence>
<protein>
    <recommendedName>
        <fullName evidence="1">Mon2/Sec7/BIG1-like dimerisation and cyclophilin-binding domain-containing protein</fullName>
    </recommendedName>
</protein>
<feature type="domain" description="Mon2/Sec7/BIG1-like dimerisation and cyclophilin-binding" evidence="1">
    <location>
        <begin position="41"/>
        <end position="170"/>
    </location>
</feature>
<sequence length="1455" mass="167635">MDSFRLSLREEFELLKKDLKKHHLKIAIDMPFNNKEKLGDELCKKDFEQLLNPIGLIITVKAHKLFFRAVSCLQKIAMLPESHKTENTLLSLQLILPMCQDDDIEEMVQIKMLQTLMLFLDPKNVKIDRQVLKLILVCIFKLYETTSNLVKNTALATLRQLFSIIFENLYIASPNQESSELYETAKELIEGLYCNFDGEYENNPNWPLVNNYENKLLALDLYCLCFQSAKENLNKFTEFIDFINDFLVPVLQGYLKDLDDYKFGIRLIRLFNFMIQYLQIGLHPLMEFMSNSLDAKPWIKRVAFELFSTLLTNPQIVKKIWDDKELLGHLEICLISIQNFLEANKYDLQGEDRVENSRGIPKFLDARVIETDKAAVKINEMMILSIESVTGLVEGISNLLFPNGLDTTASISTNSAENEVNNFTIPFSVSKLILRILAILLEKSFRDVSIQSILNAIQVYINITGIKGMNKERDSFIRELCIYCASSSKINDKEILACKTLFNVAHCMPTLLDAEGWRLVMSACHKIEVFLDNNLNRSKSKSGVPDFYEIRKQVSKNAMDNPVVSEKYEEENKKQTVLSSLPSHEVVRSLNPSTRINIDSNQVSRYSNHSKGSLTSRELPMSKKMSFNDEISDIYPDLQILRSALDSLFSSTLSYDNKVLLNFLKGLGKLTINMLEESCASKSIIPSKKKATAIFGIVRILEVSLINISRIDLIWDTVIMNELALLSSCKHEWLTSIAMEAICVIIEELFDKRVRTEQLKLEMDFEEAYDQEELIGSQKTLDEKWVQNIFEPLNKQMDTDFDKNKIIILICLSNILQRHGNYFNNALWANTLKTILKAGTSKNVECVNQGFKNLKLIVGEYLTRMSEDNILLLIDIIYQFVDNSVNSINNRLTASGMFWSMSDQISKNFKQGFFKQKSDDSDSTPYKILNPGNILTSNVDHELLWKKIFEKIHQLCSSSQVQVKRHSLKNLENIFMKHGSSISTGLCFEILNDRILDLLKINIRWGKMQKDFENKEQHNVDEWQECCLMLLQIIIRWIKKFQGSSGTEEVKETEQDIASECEEEIMQIWLNTQGEVLSLLQLLSGDSLAGILICIEEVCKTNISLIFQSKECSEGLLKGFLEMCQRSCEFNLKFMKAKVMEEIINIFKIIFDASNESRVTPKMIQIVFECMKTILMAMKDHDKSFTNKNPAKLTFDEKRIFGFIEQLGYNIKNNECLLVEIINTFMKFSIIDPHLEAFGRRSLVLIYNLILQGRITDEDILKKILPLLESRIVKFMSIRYKVDEALALATNVTEKLQAPEKSGEESKENPAESKEYMRCYLSYVSGCVWLRIIWYILNPKQLKEVLLDTETQEEKDEIDIYLGLKQFAIMKSDQIDEVTVFTEEIKEQAFTMINSLLERTDEEGILYSEEKSANLDKALKKEVWKTSLKLDEKVAEFTNLCLVPYKGNVNDLKNS</sequence>
<dbReference type="SUPFAM" id="SSF48371">
    <property type="entry name" value="ARM repeat"/>
    <property type="match status" value="2"/>
</dbReference>
<dbReference type="InterPro" id="IPR016024">
    <property type="entry name" value="ARM-type_fold"/>
</dbReference>
<comment type="caution">
    <text evidence="2">The sequence shown here is derived from an EMBL/GenBank/DDBJ whole genome shotgun (WGS) entry which is preliminary data.</text>
</comment>
<dbReference type="Proteomes" id="UP001295684">
    <property type="component" value="Unassembled WGS sequence"/>
</dbReference>
<organism evidence="2 3">
    <name type="scientific">Euplotes crassus</name>
    <dbReference type="NCBI Taxonomy" id="5936"/>
    <lineage>
        <taxon>Eukaryota</taxon>
        <taxon>Sar</taxon>
        <taxon>Alveolata</taxon>
        <taxon>Ciliophora</taxon>
        <taxon>Intramacronucleata</taxon>
        <taxon>Spirotrichea</taxon>
        <taxon>Hypotrichia</taxon>
        <taxon>Euplotida</taxon>
        <taxon>Euplotidae</taxon>
        <taxon>Moneuplotes</taxon>
    </lineage>
</organism>
<name>A0AAD1U1K0_EUPCR</name>
<reference evidence="2" key="1">
    <citation type="submission" date="2023-07" db="EMBL/GenBank/DDBJ databases">
        <authorList>
            <consortium name="AG Swart"/>
            <person name="Singh M."/>
            <person name="Singh A."/>
            <person name="Seah K."/>
            <person name="Emmerich C."/>
        </authorList>
    </citation>
    <scope>NUCLEOTIDE SEQUENCE</scope>
    <source>
        <strain evidence="2">DP1</strain>
    </source>
</reference>
<proteinExistence type="predicted"/>